<evidence type="ECO:0000313" key="2">
    <source>
        <dbReference type="EMBL" id="EPX61707.1"/>
    </source>
</evidence>
<proteinExistence type="predicted"/>
<reference evidence="2" key="1">
    <citation type="submission" date="2013-05" db="EMBL/GenBank/DDBJ databases">
        <title>Genome assembly of Cystobacter fuscus DSM 2262.</title>
        <authorList>
            <person name="Sharma G."/>
            <person name="Khatri I."/>
            <person name="Kaur C."/>
            <person name="Mayilraj S."/>
            <person name="Subramanian S."/>
        </authorList>
    </citation>
    <scope>NUCLEOTIDE SEQUENCE [LARGE SCALE GENOMIC DNA]</scope>
    <source>
        <strain evidence="2">DSM 2262</strain>
    </source>
</reference>
<gene>
    <name evidence="2" type="ORF">D187_010326</name>
</gene>
<evidence type="ECO:0000259" key="1">
    <source>
        <dbReference type="Pfam" id="PF00881"/>
    </source>
</evidence>
<dbReference type="Gene3D" id="3.40.109.10">
    <property type="entry name" value="NADH Oxidase"/>
    <property type="match status" value="1"/>
</dbReference>
<dbReference type="SUPFAM" id="SSF55469">
    <property type="entry name" value="FMN-dependent nitroreductase-like"/>
    <property type="match status" value="1"/>
</dbReference>
<sequence length="360" mass="41049">MLSTLKLNPLFRIRFDRAIHCDLLLEGETVEFPSPRFLELLAAVRSTCSREQTLRLAQEKLEVSEHEAADVIEDLITHHVLVSGDEERPELPAVKHWVDRNWLDGLILHLRSKDLKYEDDGAADPRQTNDQTFRSLMEAEKLPPFWKEYPDAQRIQLPPPAPFPRNEHLADVLLRRRSNRPYKVRRISLDVLSRMLTTANLETVALRERAEREVESNPGTMLLNSAFSALETYVAVYDVVGLAPGLYHYSPRDRSLVLVKEGSVRQDVQKVCIGQALSAAGACSFLISAAWKRYMYRYRHPRAYRNLMVNVAELAQKYLVLATAMDLHTFLTPNLLNDEADRLVGVNGYDEGILYVVTAG</sequence>
<dbReference type="GO" id="GO:0016491">
    <property type="term" value="F:oxidoreductase activity"/>
    <property type="evidence" value="ECO:0007669"/>
    <property type="project" value="InterPro"/>
</dbReference>
<dbReference type="CDD" id="cd02142">
    <property type="entry name" value="McbC_SagB-like_oxidoreductase"/>
    <property type="match status" value="1"/>
</dbReference>
<keyword evidence="3" id="KW-1185">Reference proteome</keyword>
<protein>
    <submittedName>
        <fullName evidence="2">Nitroreductase</fullName>
    </submittedName>
</protein>
<accession>S9PH15</accession>
<comment type="caution">
    <text evidence="2">The sequence shown here is derived from an EMBL/GenBank/DDBJ whole genome shotgun (WGS) entry which is preliminary data.</text>
</comment>
<dbReference type="InterPro" id="IPR052544">
    <property type="entry name" value="Bacteriocin_Proc_Enz"/>
</dbReference>
<dbReference type="PANTHER" id="PTHR43745">
    <property type="entry name" value="NITROREDUCTASE MJ1384-RELATED"/>
    <property type="match status" value="1"/>
</dbReference>
<dbReference type="AlphaFoldDB" id="S9PH15"/>
<feature type="domain" description="Nitroreductase" evidence="1">
    <location>
        <begin position="174"/>
        <end position="360"/>
    </location>
</feature>
<organism evidence="2 3">
    <name type="scientific">Cystobacter fuscus (strain ATCC 25194 / DSM 2262 / NBRC 100088 / M29)</name>
    <dbReference type="NCBI Taxonomy" id="1242864"/>
    <lineage>
        <taxon>Bacteria</taxon>
        <taxon>Pseudomonadati</taxon>
        <taxon>Myxococcota</taxon>
        <taxon>Myxococcia</taxon>
        <taxon>Myxococcales</taxon>
        <taxon>Cystobacterineae</taxon>
        <taxon>Archangiaceae</taxon>
        <taxon>Cystobacter</taxon>
    </lineage>
</organism>
<dbReference type="InterPro" id="IPR029479">
    <property type="entry name" value="Nitroreductase"/>
</dbReference>
<dbReference type="EMBL" id="ANAH02000009">
    <property type="protein sequence ID" value="EPX61707.1"/>
    <property type="molecule type" value="Genomic_DNA"/>
</dbReference>
<dbReference type="PANTHER" id="PTHR43745:SF2">
    <property type="entry name" value="NITROREDUCTASE MJ1384-RELATED"/>
    <property type="match status" value="1"/>
</dbReference>
<dbReference type="InterPro" id="IPR000415">
    <property type="entry name" value="Nitroreductase-like"/>
</dbReference>
<dbReference type="Proteomes" id="UP000011682">
    <property type="component" value="Unassembled WGS sequence"/>
</dbReference>
<dbReference type="RefSeq" id="WP_002628667.1">
    <property type="nucleotide sequence ID" value="NZ_ANAH02000009.1"/>
</dbReference>
<name>S9PH15_CYSF2</name>
<dbReference type="OrthoDB" id="9801593at2"/>
<dbReference type="Pfam" id="PF00881">
    <property type="entry name" value="Nitroreductase"/>
    <property type="match status" value="1"/>
</dbReference>
<dbReference type="eggNOG" id="COG0778">
    <property type="taxonomic scope" value="Bacteria"/>
</dbReference>
<evidence type="ECO:0000313" key="3">
    <source>
        <dbReference type="Proteomes" id="UP000011682"/>
    </source>
</evidence>